<keyword evidence="7" id="KW-0732">Signal</keyword>
<comment type="caution">
    <text evidence="9">The sequence shown here is derived from an EMBL/GenBank/DDBJ whole genome shotgun (WGS) entry which is preliminary data.</text>
</comment>
<dbReference type="Gene3D" id="3.30.2010.10">
    <property type="entry name" value="Metalloproteases ('zincins'), catalytic domain"/>
    <property type="match status" value="1"/>
</dbReference>
<dbReference type="GO" id="GO:0051603">
    <property type="term" value="P:proteolysis involved in protein catabolic process"/>
    <property type="evidence" value="ECO:0007669"/>
    <property type="project" value="TreeGrafter"/>
</dbReference>
<dbReference type="eggNOG" id="COG4783">
    <property type="taxonomic scope" value="Bacteria"/>
</dbReference>
<dbReference type="Pfam" id="PF01435">
    <property type="entry name" value="Peptidase_M48"/>
    <property type="match status" value="1"/>
</dbReference>
<dbReference type="GO" id="GO:0046872">
    <property type="term" value="F:metal ion binding"/>
    <property type="evidence" value="ECO:0007669"/>
    <property type="project" value="UniProtKB-KW"/>
</dbReference>
<evidence type="ECO:0000256" key="1">
    <source>
        <dbReference type="ARBA" id="ARBA00022670"/>
    </source>
</evidence>
<keyword evidence="2" id="KW-0479">Metal-binding</keyword>
<keyword evidence="3 6" id="KW-0378">Hydrolase</keyword>
<keyword evidence="10" id="KW-1185">Reference proteome</keyword>
<feature type="domain" description="Peptidase M48" evidence="8">
    <location>
        <begin position="79"/>
        <end position="262"/>
    </location>
</feature>
<feature type="signal peptide" evidence="7">
    <location>
        <begin position="1"/>
        <end position="24"/>
    </location>
</feature>
<dbReference type="InterPro" id="IPR001915">
    <property type="entry name" value="Peptidase_M48"/>
</dbReference>
<evidence type="ECO:0000256" key="7">
    <source>
        <dbReference type="SAM" id="SignalP"/>
    </source>
</evidence>
<evidence type="ECO:0000256" key="5">
    <source>
        <dbReference type="ARBA" id="ARBA00023049"/>
    </source>
</evidence>
<keyword evidence="5 6" id="KW-0482">Metalloprotease</keyword>
<dbReference type="Proteomes" id="UP000003277">
    <property type="component" value="Unassembled WGS sequence"/>
</dbReference>
<evidence type="ECO:0000313" key="9">
    <source>
        <dbReference type="EMBL" id="EHO63136.1"/>
    </source>
</evidence>
<dbReference type="GO" id="GO:0016020">
    <property type="term" value="C:membrane"/>
    <property type="evidence" value="ECO:0007669"/>
    <property type="project" value="TreeGrafter"/>
</dbReference>
<keyword evidence="1 6" id="KW-0645">Protease</keyword>
<evidence type="ECO:0000259" key="8">
    <source>
        <dbReference type="Pfam" id="PF01435"/>
    </source>
</evidence>
<keyword evidence="4 6" id="KW-0862">Zinc</keyword>
<dbReference type="CDD" id="cd07324">
    <property type="entry name" value="M48C_Oma1-like"/>
    <property type="match status" value="1"/>
</dbReference>
<organism evidence="9 10">
    <name type="scientific">Dialister succinatiphilus YIT 11850</name>
    <dbReference type="NCBI Taxonomy" id="742743"/>
    <lineage>
        <taxon>Bacteria</taxon>
        <taxon>Bacillati</taxon>
        <taxon>Bacillota</taxon>
        <taxon>Negativicutes</taxon>
        <taxon>Veillonellales</taxon>
        <taxon>Veillonellaceae</taxon>
        <taxon>Dialister</taxon>
    </lineage>
</organism>
<dbReference type="GO" id="GO:0004222">
    <property type="term" value="F:metalloendopeptidase activity"/>
    <property type="evidence" value="ECO:0007669"/>
    <property type="project" value="InterPro"/>
</dbReference>
<evidence type="ECO:0000256" key="4">
    <source>
        <dbReference type="ARBA" id="ARBA00022833"/>
    </source>
</evidence>
<protein>
    <recommendedName>
        <fullName evidence="8">Peptidase M48 domain-containing protein</fullName>
    </recommendedName>
</protein>
<accession>H1D039</accession>
<dbReference type="PATRIC" id="fig|742743.3.peg.1004"/>
<dbReference type="STRING" id="742743.HMPREF9453_00977"/>
<name>H1D039_9FIRM</name>
<evidence type="ECO:0000256" key="3">
    <source>
        <dbReference type="ARBA" id="ARBA00022801"/>
    </source>
</evidence>
<dbReference type="PANTHER" id="PTHR22726:SF1">
    <property type="entry name" value="METALLOENDOPEPTIDASE OMA1, MITOCHONDRIAL"/>
    <property type="match status" value="1"/>
</dbReference>
<comment type="cofactor">
    <cofactor evidence="6">
        <name>Zn(2+)</name>
        <dbReference type="ChEBI" id="CHEBI:29105"/>
    </cofactor>
    <text evidence="6">Binds 1 zinc ion per subunit.</text>
</comment>
<sequence>MKKKILCLAAAAALLCGSLAPAPAAEAFSLGDIIGIAQGAAQYAMLDKQFKYYNDTEEGRQKLFQSYQQELGVLHDEEKEDELAGIMNRLTESIGAEDPDIYKKPYLYFICPDESFNAACSMGHVMIVNDGIFKYLTNTDEIAVVLGHEMGHGQKNHVGNAMYKKAKTNLGAAVISGALGDNALSQEVLSLAVNQIETVQISRNDEKEADKLSFDYIYRAGYNPGATAAVWQRVIEKNGDNDPTFAQEVFSPSDHPSNSERRDTYEKRLTALSKKHVTLKENTNTLEVNGKEFVTPAPA</sequence>
<dbReference type="InterPro" id="IPR051156">
    <property type="entry name" value="Mito/Outer_Membr_Metalloprot"/>
</dbReference>
<dbReference type="EMBL" id="ADLT01000021">
    <property type="protein sequence ID" value="EHO63136.1"/>
    <property type="molecule type" value="Genomic_DNA"/>
</dbReference>
<evidence type="ECO:0000256" key="2">
    <source>
        <dbReference type="ARBA" id="ARBA00022723"/>
    </source>
</evidence>
<reference evidence="9 10" key="1">
    <citation type="submission" date="2011-11" db="EMBL/GenBank/DDBJ databases">
        <title>The Genome Sequence of Dialister succinatiphilus YIT 11850.</title>
        <authorList>
            <consortium name="The Broad Institute Genome Sequencing Platform"/>
            <person name="Earl A."/>
            <person name="Ward D."/>
            <person name="Feldgarden M."/>
            <person name="Gevers D."/>
            <person name="Morotomi M."/>
            <person name="Young S.K."/>
            <person name="Zeng Q."/>
            <person name="Gargeya S."/>
            <person name="Fitzgerald M."/>
            <person name="Haas B."/>
            <person name="Abouelleil A."/>
            <person name="Alvarado L."/>
            <person name="Arachchi H.M."/>
            <person name="Berlin A."/>
            <person name="Brown A."/>
            <person name="Chapman S.B."/>
            <person name="Dunbar C."/>
            <person name="Gearin G."/>
            <person name="Goldberg J."/>
            <person name="Griggs A."/>
            <person name="Gujja S."/>
            <person name="Heiman D."/>
            <person name="Howarth C."/>
            <person name="Lui A."/>
            <person name="MacDonald P.J.P."/>
            <person name="Montmayeur A."/>
            <person name="Murphy C."/>
            <person name="Neiman D."/>
            <person name="Pearson M."/>
            <person name="Priest M."/>
            <person name="Roberts A."/>
            <person name="Saif S."/>
            <person name="Shea T."/>
            <person name="Sisk P."/>
            <person name="Stolte C."/>
            <person name="Sykes S."/>
            <person name="Wortman J."/>
            <person name="Nusbaum C."/>
            <person name="Birren B."/>
        </authorList>
    </citation>
    <scope>NUCLEOTIDE SEQUENCE [LARGE SCALE GENOMIC DNA]</scope>
    <source>
        <strain evidence="9 10">YIT 11850</strain>
    </source>
</reference>
<evidence type="ECO:0000256" key="6">
    <source>
        <dbReference type="RuleBase" id="RU003983"/>
    </source>
</evidence>
<dbReference type="RefSeq" id="WP_008859473.1">
    <property type="nucleotide sequence ID" value="NZ_JH591187.1"/>
</dbReference>
<feature type="chain" id="PRO_5039571278" description="Peptidase M48 domain-containing protein" evidence="7">
    <location>
        <begin position="25"/>
        <end position="299"/>
    </location>
</feature>
<dbReference type="HOGENOM" id="CLU_052515_0_0_9"/>
<evidence type="ECO:0000313" key="10">
    <source>
        <dbReference type="Proteomes" id="UP000003277"/>
    </source>
</evidence>
<comment type="similarity">
    <text evidence="6">Belongs to the peptidase M48 family.</text>
</comment>
<dbReference type="AlphaFoldDB" id="H1D039"/>
<proteinExistence type="inferred from homology"/>
<gene>
    <name evidence="9" type="ORF">HMPREF9453_00977</name>
</gene>
<dbReference type="PANTHER" id="PTHR22726">
    <property type="entry name" value="METALLOENDOPEPTIDASE OMA1"/>
    <property type="match status" value="1"/>
</dbReference>